<dbReference type="Pfam" id="PF01863">
    <property type="entry name" value="YgjP-like"/>
    <property type="match status" value="1"/>
</dbReference>
<keyword evidence="3" id="KW-1185">Reference proteome</keyword>
<dbReference type="AlphaFoldDB" id="A0A8J6QQB6"/>
<dbReference type="CDD" id="cd07344">
    <property type="entry name" value="M48_yhfN_like"/>
    <property type="match status" value="1"/>
</dbReference>
<evidence type="ECO:0000313" key="3">
    <source>
        <dbReference type="Proteomes" id="UP000638014"/>
    </source>
</evidence>
<dbReference type="Gene3D" id="3.30.2010.10">
    <property type="entry name" value="Metalloproteases ('zincins'), catalytic domain"/>
    <property type="match status" value="1"/>
</dbReference>
<dbReference type="Proteomes" id="UP000638014">
    <property type="component" value="Unassembled WGS sequence"/>
</dbReference>
<comment type="caution">
    <text evidence="2">The sequence shown here is derived from an EMBL/GenBank/DDBJ whole genome shotgun (WGS) entry which is preliminary data.</text>
</comment>
<organism evidence="2 3">
    <name type="scientific">Neiella litorisoli</name>
    <dbReference type="NCBI Taxonomy" id="2771431"/>
    <lineage>
        <taxon>Bacteria</taxon>
        <taxon>Pseudomonadati</taxon>
        <taxon>Pseudomonadota</taxon>
        <taxon>Gammaproteobacteria</taxon>
        <taxon>Alteromonadales</taxon>
        <taxon>Echinimonadaceae</taxon>
        <taxon>Neiella</taxon>
    </lineage>
</organism>
<reference evidence="2" key="1">
    <citation type="submission" date="2020-09" db="EMBL/GenBank/DDBJ databases">
        <title>A novel bacterium of genus Neiella, isolated from South China Sea.</title>
        <authorList>
            <person name="Huang H."/>
            <person name="Mo K."/>
            <person name="Hu Y."/>
        </authorList>
    </citation>
    <scope>NUCLEOTIDE SEQUENCE</scope>
    <source>
        <strain evidence="2">HB171785</strain>
    </source>
</reference>
<protein>
    <submittedName>
        <fullName evidence="2">M48 family metallopeptidase</fullName>
    </submittedName>
</protein>
<dbReference type="InterPro" id="IPR053136">
    <property type="entry name" value="UTP_pyrophosphatase-like"/>
</dbReference>
<evidence type="ECO:0000259" key="1">
    <source>
        <dbReference type="Pfam" id="PF01863"/>
    </source>
</evidence>
<sequence length="268" mass="31137">MTSVESPERTKEEYSFVYGDEAVCYEVVRKPYSQGSSQQSAKRKVTIKVHPNCEVIVSAPDDAERSDIHDAVMKRAKWIYDGLKEFRGHLEYVQAKRYVSGEMQFYLGRRYMLKVVEDSDAIASVKMQRGKLLVTLRRLGDKTKNENKTKQVKALVQQWYLSRAKRIFHERLAVMLPQAEWVTGLPSFRVLPMTKQWGSCSAKGNLMLNPHLVKAPKECIDYVILHELCHIAEYNHSERFWRLLSSVMPNWKEVKSRLDGMAELYLSE</sequence>
<accession>A0A8J6QQB6</accession>
<dbReference type="EMBL" id="JACXAF010000008">
    <property type="protein sequence ID" value="MBD1389256.1"/>
    <property type="molecule type" value="Genomic_DNA"/>
</dbReference>
<evidence type="ECO:0000313" key="2">
    <source>
        <dbReference type="EMBL" id="MBD1389256.1"/>
    </source>
</evidence>
<gene>
    <name evidence="2" type="ORF">IC617_07455</name>
</gene>
<name>A0A8J6QQB6_9GAMM</name>
<dbReference type="PANTHER" id="PTHR30399">
    <property type="entry name" value="UNCHARACTERIZED PROTEIN YGJP"/>
    <property type="match status" value="1"/>
</dbReference>
<dbReference type="InterPro" id="IPR002725">
    <property type="entry name" value="YgjP-like_metallopeptidase"/>
</dbReference>
<dbReference type="PANTHER" id="PTHR30399:SF1">
    <property type="entry name" value="UTP PYROPHOSPHATASE"/>
    <property type="match status" value="1"/>
</dbReference>
<feature type="domain" description="YgjP-like metallopeptidase" evidence="1">
    <location>
        <begin position="43"/>
        <end position="259"/>
    </location>
</feature>
<dbReference type="RefSeq" id="WP_191144362.1">
    <property type="nucleotide sequence ID" value="NZ_JACXAF010000008.1"/>
</dbReference>
<proteinExistence type="predicted"/>